<evidence type="ECO:0000256" key="7">
    <source>
        <dbReference type="ARBA" id="ARBA00047899"/>
    </source>
</evidence>
<evidence type="ECO:0000256" key="1">
    <source>
        <dbReference type="ARBA" id="ARBA00012513"/>
    </source>
</evidence>
<gene>
    <name evidence="12" type="ORF">ROHU_002104</name>
</gene>
<keyword evidence="5 12" id="KW-0418">Kinase</keyword>
<dbReference type="Proteomes" id="UP000290572">
    <property type="component" value="Unassembled WGS sequence"/>
</dbReference>
<evidence type="ECO:0000256" key="8">
    <source>
        <dbReference type="ARBA" id="ARBA00048679"/>
    </source>
</evidence>
<dbReference type="STRING" id="84645.A0A498P1J8"/>
<keyword evidence="4 9" id="KW-0547">Nucleotide-binding</keyword>
<evidence type="ECO:0000256" key="6">
    <source>
        <dbReference type="ARBA" id="ARBA00022840"/>
    </source>
</evidence>
<evidence type="ECO:0000256" key="3">
    <source>
        <dbReference type="ARBA" id="ARBA00022679"/>
    </source>
</evidence>
<comment type="catalytic activity">
    <reaction evidence="8">
        <text>L-seryl-[protein] + ATP = O-phospho-L-seryl-[protein] + ADP + H(+)</text>
        <dbReference type="Rhea" id="RHEA:17989"/>
        <dbReference type="Rhea" id="RHEA-COMP:9863"/>
        <dbReference type="Rhea" id="RHEA-COMP:11604"/>
        <dbReference type="ChEBI" id="CHEBI:15378"/>
        <dbReference type="ChEBI" id="CHEBI:29999"/>
        <dbReference type="ChEBI" id="CHEBI:30616"/>
        <dbReference type="ChEBI" id="CHEBI:83421"/>
        <dbReference type="ChEBI" id="CHEBI:456216"/>
        <dbReference type="EC" id="2.7.11.1"/>
    </reaction>
</comment>
<organism evidence="12 13">
    <name type="scientific">Labeo rohita</name>
    <name type="common">Indian major carp</name>
    <name type="synonym">Cyprinus rohita</name>
    <dbReference type="NCBI Taxonomy" id="84645"/>
    <lineage>
        <taxon>Eukaryota</taxon>
        <taxon>Metazoa</taxon>
        <taxon>Chordata</taxon>
        <taxon>Craniata</taxon>
        <taxon>Vertebrata</taxon>
        <taxon>Euteleostomi</taxon>
        <taxon>Actinopterygii</taxon>
        <taxon>Neopterygii</taxon>
        <taxon>Teleostei</taxon>
        <taxon>Ostariophysi</taxon>
        <taxon>Cypriniformes</taxon>
        <taxon>Cyprinidae</taxon>
        <taxon>Labeoninae</taxon>
        <taxon>Labeonini</taxon>
        <taxon>Labeo</taxon>
    </lineage>
</organism>
<dbReference type="AlphaFoldDB" id="A0A498P1J8"/>
<dbReference type="PROSITE" id="PS50011">
    <property type="entry name" value="PROTEIN_KINASE_DOM"/>
    <property type="match status" value="1"/>
</dbReference>
<evidence type="ECO:0000313" key="13">
    <source>
        <dbReference type="Proteomes" id="UP000290572"/>
    </source>
</evidence>
<dbReference type="EMBL" id="QBIY01005915">
    <property type="protein sequence ID" value="RXN37397.1"/>
    <property type="molecule type" value="Genomic_DNA"/>
</dbReference>
<protein>
    <recommendedName>
        <fullName evidence="1">non-specific serine/threonine protein kinase</fullName>
        <ecNumber evidence="1">2.7.11.1</ecNumber>
    </recommendedName>
</protein>
<proteinExistence type="predicted"/>
<dbReference type="EC" id="2.7.11.1" evidence="1"/>
<dbReference type="InterPro" id="IPR011009">
    <property type="entry name" value="Kinase-like_dom_sf"/>
</dbReference>
<evidence type="ECO:0000313" key="12">
    <source>
        <dbReference type="EMBL" id="RXN37397.1"/>
    </source>
</evidence>
<feature type="domain" description="Protein kinase" evidence="11">
    <location>
        <begin position="1"/>
        <end position="106"/>
    </location>
</feature>
<dbReference type="Pfam" id="PF00069">
    <property type="entry name" value="Pkinase"/>
    <property type="match status" value="1"/>
</dbReference>
<dbReference type="GO" id="GO:0005524">
    <property type="term" value="F:ATP binding"/>
    <property type="evidence" value="ECO:0007669"/>
    <property type="project" value="UniProtKB-UniRule"/>
</dbReference>
<dbReference type="PANTHER" id="PTHR44899">
    <property type="entry name" value="CAMK FAMILY PROTEIN KINASE"/>
    <property type="match status" value="1"/>
</dbReference>
<dbReference type="InterPro" id="IPR051131">
    <property type="entry name" value="NEK_Ser/Thr_kinase_NIMA"/>
</dbReference>
<keyword evidence="2" id="KW-0723">Serine/threonine-protein kinase</keyword>
<dbReference type="PROSITE" id="PS00107">
    <property type="entry name" value="PROTEIN_KINASE_ATP"/>
    <property type="match status" value="1"/>
</dbReference>
<comment type="catalytic activity">
    <reaction evidence="7">
        <text>L-threonyl-[protein] + ATP = O-phospho-L-threonyl-[protein] + ADP + H(+)</text>
        <dbReference type="Rhea" id="RHEA:46608"/>
        <dbReference type="Rhea" id="RHEA-COMP:11060"/>
        <dbReference type="Rhea" id="RHEA-COMP:11605"/>
        <dbReference type="ChEBI" id="CHEBI:15378"/>
        <dbReference type="ChEBI" id="CHEBI:30013"/>
        <dbReference type="ChEBI" id="CHEBI:30616"/>
        <dbReference type="ChEBI" id="CHEBI:61977"/>
        <dbReference type="ChEBI" id="CHEBI:456216"/>
        <dbReference type="EC" id="2.7.11.1"/>
    </reaction>
</comment>
<evidence type="ECO:0000259" key="11">
    <source>
        <dbReference type="PROSITE" id="PS50011"/>
    </source>
</evidence>
<dbReference type="SUPFAM" id="SSF56112">
    <property type="entry name" value="Protein kinase-like (PK-like)"/>
    <property type="match status" value="1"/>
</dbReference>
<dbReference type="InterPro" id="IPR000719">
    <property type="entry name" value="Prot_kinase_dom"/>
</dbReference>
<comment type="caution">
    <text evidence="12">The sequence shown here is derived from an EMBL/GenBank/DDBJ whole genome shotgun (WGS) entry which is preliminary data.</text>
</comment>
<evidence type="ECO:0000256" key="9">
    <source>
        <dbReference type="PROSITE-ProRule" id="PRU10141"/>
    </source>
</evidence>
<keyword evidence="6 9" id="KW-0067">ATP-binding</keyword>
<keyword evidence="13" id="KW-1185">Reference proteome</keyword>
<dbReference type="Gene3D" id="1.10.510.10">
    <property type="entry name" value="Transferase(Phosphotransferase) domain 1"/>
    <property type="match status" value="1"/>
</dbReference>
<reference evidence="12 13" key="1">
    <citation type="submission" date="2018-03" db="EMBL/GenBank/DDBJ databases">
        <title>Draft genome sequence of Rohu Carp (Labeo rohita).</title>
        <authorList>
            <person name="Das P."/>
            <person name="Kushwaha B."/>
            <person name="Joshi C.G."/>
            <person name="Kumar D."/>
            <person name="Nagpure N.S."/>
            <person name="Sahoo L."/>
            <person name="Das S.P."/>
            <person name="Bit A."/>
            <person name="Patnaik S."/>
            <person name="Meher P.K."/>
            <person name="Jayasankar P."/>
            <person name="Koringa P.G."/>
            <person name="Patel N.V."/>
            <person name="Hinsu A.T."/>
            <person name="Kumar R."/>
            <person name="Pandey M."/>
            <person name="Agarwal S."/>
            <person name="Srivastava S."/>
            <person name="Singh M."/>
            <person name="Iquebal M.A."/>
            <person name="Jaiswal S."/>
            <person name="Angadi U.B."/>
            <person name="Kumar N."/>
            <person name="Raza M."/>
            <person name="Shah T.M."/>
            <person name="Rai A."/>
            <person name="Jena J.K."/>
        </authorList>
    </citation>
    <scope>NUCLEOTIDE SEQUENCE [LARGE SCALE GENOMIC DNA]</scope>
    <source>
        <strain evidence="12">DASCIFA01</strain>
        <tissue evidence="12">Testis</tissue>
    </source>
</reference>
<dbReference type="InterPro" id="IPR017441">
    <property type="entry name" value="Protein_kinase_ATP_BS"/>
</dbReference>
<sequence length="106" mass="12039">MDCHGNDSDSSDDSSASNNSIEHPPSLNQLFKKHEYTIKKELGQGISGKAFLVVNPDGDSFVIKEIYYGMIIDWFVQICLALQYLHEKNILHRDIKPQEILDAQKC</sequence>
<evidence type="ECO:0000256" key="10">
    <source>
        <dbReference type="SAM" id="MobiDB-lite"/>
    </source>
</evidence>
<keyword evidence="3" id="KW-0808">Transferase</keyword>
<dbReference type="GO" id="GO:0004674">
    <property type="term" value="F:protein serine/threonine kinase activity"/>
    <property type="evidence" value="ECO:0007669"/>
    <property type="project" value="UniProtKB-KW"/>
</dbReference>
<dbReference type="PANTHER" id="PTHR44899:SF3">
    <property type="entry name" value="SERINE_THREONINE-PROTEIN KINASE NEK1"/>
    <property type="match status" value="1"/>
</dbReference>
<evidence type="ECO:0000256" key="4">
    <source>
        <dbReference type="ARBA" id="ARBA00022741"/>
    </source>
</evidence>
<evidence type="ECO:0000256" key="2">
    <source>
        <dbReference type="ARBA" id="ARBA00022527"/>
    </source>
</evidence>
<feature type="binding site" evidence="9">
    <location>
        <position position="64"/>
    </location>
    <ligand>
        <name>ATP</name>
        <dbReference type="ChEBI" id="CHEBI:30616"/>
    </ligand>
</feature>
<accession>A0A498P1J8</accession>
<feature type="region of interest" description="Disordered" evidence="10">
    <location>
        <begin position="1"/>
        <end position="27"/>
    </location>
</feature>
<evidence type="ECO:0000256" key="5">
    <source>
        <dbReference type="ARBA" id="ARBA00022777"/>
    </source>
</evidence>
<name>A0A498P1J8_LABRO</name>